<evidence type="ECO:0000256" key="4">
    <source>
        <dbReference type="ARBA" id="ARBA00022741"/>
    </source>
</evidence>
<dbReference type="KEGG" id="hsd:SD1D_0058"/>
<comment type="catalytic activity">
    <reaction evidence="5">
        <text>a 2'-deoxyribonucleoside 5'-diphosphate + [thioredoxin]-disulfide + H2O = a ribonucleoside 5'-diphosphate + [thioredoxin]-dithiol</text>
        <dbReference type="Rhea" id="RHEA:23252"/>
        <dbReference type="Rhea" id="RHEA-COMP:10698"/>
        <dbReference type="Rhea" id="RHEA-COMP:10700"/>
        <dbReference type="ChEBI" id="CHEBI:15377"/>
        <dbReference type="ChEBI" id="CHEBI:29950"/>
        <dbReference type="ChEBI" id="CHEBI:50058"/>
        <dbReference type="ChEBI" id="CHEBI:57930"/>
        <dbReference type="ChEBI" id="CHEBI:73316"/>
        <dbReference type="EC" id="1.17.4.1"/>
    </reaction>
</comment>
<reference evidence="8" key="1">
    <citation type="submission" date="2015-09" db="EMBL/GenBank/DDBJ databases">
        <authorList>
            <person name="Wibberg D."/>
        </authorList>
    </citation>
    <scope>NUCLEOTIDE SEQUENCE [LARGE SCALE GENOMIC DNA]</scope>
    <source>
        <strain evidence="8">SD1D</strain>
    </source>
</reference>
<dbReference type="AlphaFoldDB" id="A0A0K8J1T8"/>
<keyword evidence="8" id="KW-1185">Reference proteome</keyword>
<dbReference type="EMBL" id="LN879430">
    <property type="protein sequence ID" value="CUH91621.1"/>
    <property type="molecule type" value="Genomic_DNA"/>
</dbReference>
<dbReference type="GO" id="GO:0000166">
    <property type="term" value="F:nucleotide binding"/>
    <property type="evidence" value="ECO:0007669"/>
    <property type="project" value="UniProtKB-KW"/>
</dbReference>
<keyword evidence="4" id="KW-0547">Nucleotide-binding</keyword>
<feature type="domain" description="TSCPD" evidence="6">
    <location>
        <begin position="3"/>
        <end position="76"/>
    </location>
</feature>
<gene>
    <name evidence="7" type="ORF">SD1D_0058</name>
</gene>
<keyword evidence="3" id="KW-0237">DNA synthesis</keyword>
<evidence type="ECO:0000256" key="3">
    <source>
        <dbReference type="ARBA" id="ARBA00022634"/>
    </source>
</evidence>
<protein>
    <recommendedName>
        <fullName evidence="2">ribonucleoside-diphosphate reductase</fullName>
        <ecNumber evidence="2">1.17.4.1</ecNumber>
    </recommendedName>
</protein>
<dbReference type="OrthoDB" id="9801525at2"/>
<evidence type="ECO:0000313" key="7">
    <source>
        <dbReference type="EMBL" id="CUH91621.1"/>
    </source>
</evidence>
<comment type="similarity">
    <text evidence="1">Belongs to the ribonucleoside diphosphate reductase class-2 family.</text>
</comment>
<accession>A0A0K8J1T8</accession>
<proteinExistence type="inferred from homology"/>
<dbReference type="InterPro" id="IPR023806">
    <property type="entry name" value="CHP03905"/>
</dbReference>
<dbReference type="Proteomes" id="UP000196053">
    <property type="component" value="Chromosome I"/>
</dbReference>
<evidence type="ECO:0000256" key="5">
    <source>
        <dbReference type="ARBA" id="ARBA00047754"/>
    </source>
</evidence>
<dbReference type="NCBIfam" id="TIGR03905">
    <property type="entry name" value="TIGR03905_4_Cys"/>
    <property type="match status" value="1"/>
</dbReference>
<organism evidence="7 8">
    <name type="scientific">Herbinix luporum</name>
    <dbReference type="NCBI Taxonomy" id="1679721"/>
    <lineage>
        <taxon>Bacteria</taxon>
        <taxon>Bacillati</taxon>
        <taxon>Bacillota</taxon>
        <taxon>Clostridia</taxon>
        <taxon>Lachnospirales</taxon>
        <taxon>Lachnospiraceae</taxon>
        <taxon>Herbinix</taxon>
    </lineage>
</organism>
<name>A0A0K8J1T8_9FIRM</name>
<sequence>MVYKTSGVCCTEIHIDIEDNGIIKSVQFHKGCAGNASGLSRLLVGMKVDDVIERLMGTTCGNKATSCPDQLAKALMKWRSSK</sequence>
<dbReference type="Pfam" id="PF12637">
    <property type="entry name" value="TSCPD"/>
    <property type="match status" value="1"/>
</dbReference>
<dbReference type="RefSeq" id="WP_058257077.1">
    <property type="nucleotide sequence ID" value="NZ_DUPS01000020.1"/>
</dbReference>
<evidence type="ECO:0000256" key="1">
    <source>
        <dbReference type="ARBA" id="ARBA00007405"/>
    </source>
</evidence>
<dbReference type="InterPro" id="IPR024434">
    <property type="entry name" value="TSCPD_dom"/>
</dbReference>
<dbReference type="GO" id="GO:0004748">
    <property type="term" value="F:ribonucleoside-diphosphate reductase activity, thioredoxin disulfide as acceptor"/>
    <property type="evidence" value="ECO:0007669"/>
    <property type="project" value="UniProtKB-EC"/>
</dbReference>
<evidence type="ECO:0000313" key="8">
    <source>
        <dbReference type="Proteomes" id="UP000196053"/>
    </source>
</evidence>
<evidence type="ECO:0000259" key="6">
    <source>
        <dbReference type="Pfam" id="PF12637"/>
    </source>
</evidence>
<dbReference type="EC" id="1.17.4.1" evidence="2"/>
<evidence type="ECO:0000256" key="2">
    <source>
        <dbReference type="ARBA" id="ARBA00012274"/>
    </source>
</evidence>
<dbReference type="GO" id="GO:0071897">
    <property type="term" value="P:DNA biosynthetic process"/>
    <property type="evidence" value="ECO:0007669"/>
    <property type="project" value="UniProtKB-KW"/>
</dbReference>